<feature type="non-terminal residue" evidence="2">
    <location>
        <position position="89"/>
    </location>
</feature>
<evidence type="ECO:0000313" key="2">
    <source>
        <dbReference type="EMBL" id="CEK59083.1"/>
    </source>
</evidence>
<evidence type="ECO:0000256" key="1">
    <source>
        <dbReference type="SAM" id="MobiDB-lite"/>
    </source>
</evidence>
<sequence length="89" mass="10122">RNRQLVEQNSSLEVLVEEDLALQKDETKLESEGIILQMKVADLQRQNTTLAHENVLLKKQLSSPKHPERMLGLNSDDEVSCPPYTTSYS</sequence>
<gene>
    <name evidence="2" type="primary">ORF35139</name>
</gene>
<feature type="non-terminal residue" evidence="2">
    <location>
        <position position="1"/>
    </location>
</feature>
<name>A0A0B6YS77_9EUPU</name>
<reference evidence="2" key="1">
    <citation type="submission" date="2014-12" db="EMBL/GenBank/DDBJ databases">
        <title>Insight into the proteome of Arion vulgaris.</title>
        <authorList>
            <person name="Aradska J."/>
            <person name="Bulat T."/>
            <person name="Smidak R."/>
            <person name="Sarate P."/>
            <person name="Gangsoo J."/>
            <person name="Sialana F."/>
            <person name="Bilban M."/>
            <person name="Lubec G."/>
        </authorList>
    </citation>
    <scope>NUCLEOTIDE SEQUENCE</scope>
    <source>
        <tissue evidence="2">Skin</tissue>
    </source>
</reference>
<proteinExistence type="predicted"/>
<dbReference type="AlphaFoldDB" id="A0A0B6YS77"/>
<dbReference type="EMBL" id="HACG01012218">
    <property type="protein sequence ID" value="CEK59083.1"/>
    <property type="molecule type" value="Transcribed_RNA"/>
</dbReference>
<feature type="region of interest" description="Disordered" evidence="1">
    <location>
        <begin position="61"/>
        <end position="89"/>
    </location>
</feature>
<organism evidence="2">
    <name type="scientific">Arion vulgaris</name>
    <dbReference type="NCBI Taxonomy" id="1028688"/>
    <lineage>
        <taxon>Eukaryota</taxon>
        <taxon>Metazoa</taxon>
        <taxon>Spiralia</taxon>
        <taxon>Lophotrochozoa</taxon>
        <taxon>Mollusca</taxon>
        <taxon>Gastropoda</taxon>
        <taxon>Heterobranchia</taxon>
        <taxon>Euthyneura</taxon>
        <taxon>Panpulmonata</taxon>
        <taxon>Eupulmonata</taxon>
        <taxon>Stylommatophora</taxon>
        <taxon>Helicina</taxon>
        <taxon>Arionoidea</taxon>
        <taxon>Arionidae</taxon>
        <taxon>Arion</taxon>
    </lineage>
</organism>
<accession>A0A0B6YS77</accession>
<protein>
    <submittedName>
        <fullName evidence="2">Uncharacterized protein</fullName>
    </submittedName>
</protein>